<organism evidence="1 2">
    <name type="scientific">Candidatus Glassbacteria bacterium RIFCSPLOWO2_12_FULL_58_11</name>
    <dbReference type="NCBI Taxonomy" id="1817867"/>
    <lineage>
        <taxon>Bacteria</taxon>
        <taxon>Candidatus Glassiibacteriota</taxon>
    </lineage>
</organism>
<sequence>MEYVRFGGLKVSRFIIGSNPFSGFSHQGPEMDQRMMHYYSVDRIKKTLVEAERLGINSIVARTDHHVMRMLMEHRDGGGALQWFAQTCPEVGPQQMCVERAIKGQAVACHLHGGVMDHLHANGRLREIIPVVEMVRQAGMLAAVAAHNSEVIRWAMDNLELDYFMCSYYNPIPRGMNPEHVSGLEEVYLEEDRRAMTDLIQELPAPVIHYKIMAAGRNNPAEALRFATGKMRENDAVCVGIYNESKPGMLEEDISLLERCLAAV</sequence>
<evidence type="ECO:0000313" key="1">
    <source>
        <dbReference type="EMBL" id="OGG05245.1"/>
    </source>
</evidence>
<dbReference type="AlphaFoldDB" id="A0A1F5YYN3"/>
<comment type="caution">
    <text evidence="1">The sequence shown here is derived from an EMBL/GenBank/DDBJ whole genome shotgun (WGS) entry which is preliminary data.</text>
</comment>
<protein>
    <recommendedName>
        <fullName evidence="3">Xylose isomerase-like TIM barrel domain-containing protein</fullName>
    </recommendedName>
</protein>
<evidence type="ECO:0008006" key="3">
    <source>
        <dbReference type="Google" id="ProtNLM"/>
    </source>
</evidence>
<proteinExistence type="predicted"/>
<gene>
    <name evidence="1" type="ORF">A3F83_13795</name>
</gene>
<evidence type="ECO:0000313" key="2">
    <source>
        <dbReference type="Proteomes" id="UP000179129"/>
    </source>
</evidence>
<accession>A0A1F5YYN3</accession>
<name>A0A1F5YYN3_9BACT</name>
<reference evidence="1 2" key="1">
    <citation type="journal article" date="2016" name="Nat. Commun.">
        <title>Thousands of microbial genomes shed light on interconnected biogeochemical processes in an aquifer system.</title>
        <authorList>
            <person name="Anantharaman K."/>
            <person name="Brown C.T."/>
            <person name="Hug L.A."/>
            <person name="Sharon I."/>
            <person name="Castelle C.J."/>
            <person name="Probst A.J."/>
            <person name="Thomas B.C."/>
            <person name="Singh A."/>
            <person name="Wilkins M.J."/>
            <person name="Karaoz U."/>
            <person name="Brodie E.L."/>
            <person name="Williams K.H."/>
            <person name="Hubbard S.S."/>
            <person name="Banfield J.F."/>
        </authorList>
    </citation>
    <scope>NUCLEOTIDE SEQUENCE [LARGE SCALE GENOMIC DNA]</scope>
</reference>
<dbReference type="EMBL" id="MFIX01000073">
    <property type="protein sequence ID" value="OGG05245.1"/>
    <property type="molecule type" value="Genomic_DNA"/>
</dbReference>
<dbReference type="Proteomes" id="UP000179129">
    <property type="component" value="Unassembled WGS sequence"/>
</dbReference>